<gene>
    <name evidence="1" type="ORF">CRM92_02130</name>
</gene>
<dbReference type="GO" id="GO:0016740">
    <property type="term" value="F:transferase activity"/>
    <property type="evidence" value="ECO:0007669"/>
    <property type="project" value="UniProtKB-KW"/>
</dbReference>
<accession>A0A2A8D7F9</accession>
<evidence type="ECO:0000313" key="2">
    <source>
        <dbReference type="Proteomes" id="UP000219947"/>
    </source>
</evidence>
<keyword evidence="2" id="KW-1185">Reference proteome</keyword>
<reference evidence="1" key="1">
    <citation type="submission" date="2017-10" db="EMBL/GenBank/DDBJ databases">
        <title>Kefir isolates.</title>
        <authorList>
            <person name="Kim Y."/>
            <person name="Blasche S."/>
        </authorList>
    </citation>
    <scope>NUCLEOTIDE SEQUENCE [LARGE SCALE GENOMIC DNA]</scope>
    <source>
        <strain evidence="1">OG2-2</strain>
    </source>
</reference>
<evidence type="ECO:0000313" key="1">
    <source>
        <dbReference type="EMBL" id="PEN16859.1"/>
    </source>
</evidence>
<dbReference type="RefSeq" id="WP_098042258.1">
    <property type="nucleotide sequence ID" value="NZ_PDEV01000001.1"/>
</dbReference>
<dbReference type="EMBL" id="PDEV01000001">
    <property type="protein sequence ID" value="PEN16859.1"/>
    <property type="molecule type" value="Genomic_DNA"/>
</dbReference>
<dbReference type="SUPFAM" id="SSF55729">
    <property type="entry name" value="Acyl-CoA N-acyltransferases (Nat)"/>
    <property type="match status" value="1"/>
</dbReference>
<name>A0A2A8D7F9_9MICC</name>
<dbReference type="Proteomes" id="UP000219947">
    <property type="component" value="Unassembled WGS sequence"/>
</dbReference>
<comment type="caution">
    <text evidence="1">The sequence shown here is derived from an EMBL/GenBank/DDBJ whole genome shotgun (WGS) entry which is preliminary data.</text>
</comment>
<proteinExistence type="predicted"/>
<dbReference type="Gene3D" id="3.40.630.30">
    <property type="match status" value="1"/>
</dbReference>
<dbReference type="InterPro" id="IPR016181">
    <property type="entry name" value="Acyl_CoA_acyltransferase"/>
</dbReference>
<sequence length="352" mass="38727">MNDISGDHLRAQMRGAVTTLDRVHHILAAQLEADFCLPAGAISQAQNLGAEVLSALQLPAEEMSASRRRNADTWELRVGNYLGVGLLCAKYHRVLKTATEYMRGDLSNWLGDYAPLRQLNELLTPYSQQVSGTSVYYTPSRNLLESVVPPDIPEQEVKCAVPGIGMMRRVDSGALRESLRQHICGLHKVTTVPNASADALEADEDDTAVSEFSVRIELLHPEQYERFCGDPRYSNALGFSDRRPDIMVLAAFDSDADLALAEPLAMAGASDDSPLMRQIGIDVLPQVRQRGLAAHLVYELSRMVLADGYVPFYGTSPSHVLSQRVALAAGFIPTWWEFISTSMHDMPLDEAS</sequence>
<protein>
    <submittedName>
        <fullName evidence="1">Aminoglycoside 6'-acetyltransferase</fullName>
    </submittedName>
</protein>
<keyword evidence="1" id="KW-0808">Transferase</keyword>
<organism evidence="1 2">
    <name type="scientific">Rothia dentocariosa</name>
    <dbReference type="NCBI Taxonomy" id="2047"/>
    <lineage>
        <taxon>Bacteria</taxon>
        <taxon>Bacillati</taxon>
        <taxon>Actinomycetota</taxon>
        <taxon>Actinomycetes</taxon>
        <taxon>Micrococcales</taxon>
        <taxon>Micrococcaceae</taxon>
        <taxon>Rothia</taxon>
    </lineage>
</organism>
<dbReference type="AlphaFoldDB" id="A0A2A8D7F9"/>